<keyword evidence="4" id="KW-1185">Reference proteome</keyword>
<sequence>MQSIHLTNVRREDDATTKTLRTALRPAVDMYNGLEPHQRDHIAALIMFHCGLYRTFGTKECIRQLGFIHMNAWDKAAQEKVVAICMSLWRRGIANFTRAYGPARIYRSRETHARRHVHGESFARALFQEVCQTQLAGLWASRFSIVTAAARGSWQELVQAIMRVPQYGGTGFRAKELAQDLLWTPLMCSWNVTKCVWETRCHDASSWCPVGPGARRGLNRLKGRPIAQDCFSSSSAVQARFLAELMDVYNQEPERAHQRPVVGLH</sequence>
<accession>A0A9P1CPL4</accession>
<reference evidence="1" key="1">
    <citation type="submission" date="2022-10" db="EMBL/GenBank/DDBJ databases">
        <authorList>
            <person name="Chen Y."/>
            <person name="Dougan E. K."/>
            <person name="Chan C."/>
            <person name="Rhodes N."/>
            <person name="Thang M."/>
        </authorList>
    </citation>
    <scope>NUCLEOTIDE SEQUENCE</scope>
</reference>
<organism evidence="1">
    <name type="scientific">Cladocopium goreaui</name>
    <dbReference type="NCBI Taxonomy" id="2562237"/>
    <lineage>
        <taxon>Eukaryota</taxon>
        <taxon>Sar</taxon>
        <taxon>Alveolata</taxon>
        <taxon>Dinophyceae</taxon>
        <taxon>Suessiales</taxon>
        <taxon>Symbiodiniaceae</taxon>
        <taxon>Cladocopium</taxon>
    </lineage>
</organism>
<keyword evidence="3" id="KW-0418">Kinase</keyword>
<dbReference type="EMBL" id="CAMXCT010002146">
    <property type="protein sequence ID" value="CAI3996014.1"/>
    <property type="molecule type" value="Genomic_DNA"/>
</dbReference>
<dbReference type="AlphaFoldDB" id="A0A9P1CPL4"/>
<dbReference type="OrthoDB" id="433924at2759"/>
<evidence type="ECO:0000313" key="3">
    <source>
        <dbReference type="EMBL" id="CAL4783326.1"/>
    </source>
</evidence>
<evidence type="ECO:0000313" key="1">
    <source>
        <dbReference type="EMBL" id="CAI3996014.1"/>
    </source>
</evidence>
<evidence type="ECO:0000313" key="2">
    <source>
        <dbReference type="EMBL" id="CAL1149389.1"/>
    </source>
</evidence>
<name>A0A9P1CPL4_9DINO</name>
<dbReference type="GO" id="GO:0016301">
    <property type="term" value="F:kinase activity"/>
    <property type="evidence" value="ECO:0007669"/>
    <property type="project" value="UniProtKB-KW"/>
</dbReference>
<protein>
    <submittedName>
        <fullName evidence="3">5-hmdU DNA kinase helical domain-containing protein</fullName>
    </submittedName>
</protein>
<gene>
    <name evidence="1" type="ORF">C1SCF055_LOCUS22528</name>
</gene>
<dbReference type="Proteomes" id="UP001152797">
    <property type="component" value="Unassembled WGS sequence"/>
</dbReference>
<comment type="caution">
    <text evidence="1">The sequence shown here is derived from an EMBL/GenBank/DDBJ whole genome shotgun (WGS) entry which is preliminary data.</text>
</comment>
<keyword evidence="3" id="KW-0808">Transferase</keyword>
<reference evidence="2" key="2">
    <citation type="submission" date="2024-04" db="EMBL/GenBank/DDBJ databases">
        <authorList>
            <person name="Chen Y."/>
            <person name="Shah S."/>
            <person name="Dougan E. K."/>
            <person name="Thang M."/>
            <person name="Chan C."/>
        </authorList>
    </citation>
    <scope>NUCLEOTIDE SEQUENCE [LARGE SCALE GENOMIC DNA]</scope>
</reference>
<dbReference type="EMBL" id="CAMXCT020002146">
    <property type="protein sequence ID" value="CAL1149389.1"/>
    <property type="molecule type" value="Genomic_DNA"/>
</dbReference>
<proteinExistence type="predicted"/>
<evidence type="ECO:0000313" key="4">
    <source>
        <dbReference type="Proteomes" id="UP001152797"/>
    </source>
</evidence>
<dbReference type="EMBL" id="CAMXCT030002146">
    <property type="protein sequence ID" value="CAL4783326.1"/>
    <property type="molecule type" value="Genomic_DNA"/>
</dbReference>